<evidence type="ECO:0000313" key="6">
    <source>
        <dbReference type="Proteomes" id="UP000538666"/>
    </source>
</evidence>
<gene>
    <name evidence="5" type="ORF">HNQ77_000739</name>
</gene>
<organism evidence="5 6">
    <name type="scientific">Silvibacterium bohemicum</name>
    <dbReference type="NCBI Taxonomy" id="1577686"/>
    <lineage>
        <taxon>Bacteria</taxon>
        <taxon>Pseudomonadati</taxon>
        <taxon>Acidobacteriota</taxon>
        <taxon>Terriglobia</taxon>
        <taxon>Terriglobales</taxon>
        <taxon>Acidobacteriaceae</taxon>
        <taxon>Silvibacterium</taxon>
    </lineage>
</organism>
<dbReference type="OrthoDB" id="9808421at2"/>
<dbReference type="AlphaFoldDB" id="A0A841JUX8"/>
<feature type="domain" description="Polysaccharide export protein N-terminal" evidence="3">
    <location>
        <begin position="73"/>
        <end position="146"/>
    </location>
</feature>
<dbReference type="PANTHER" id="PTHR33619:SF3">
    <property type="entry name" value="POLYSACCHARIDE EXPORT PROTEIN GFCE-RELATED"/>
    <property type="match status" value="1"/>
</dbReference>
<dbReference type="Pfam" id="PF02563">
    <property type="entry name" value="Poly_export"/>
    <property type="match status" value="1"/>
</dbReference>
<accession>A0A841JUX8</accession>
<evidence type="ECO:0000313" key="5">
    <source>
        <dbReference type="EMBL" id="MBB6142801.1"/>
    </source>
</evidence>
<dbReference type="RefSeq" id="WP_050057983.1">
    <property type="nucleotide sequence ID" value="NZ_JACHEK010000001.1"/>
</dbReference>
<evidence type="ECO:0000259" key="3">
    <source>
        <dbReference type="Pfam" id="PF02563"/>
    </source>
</evidence>
<evidence type="ECO:0000256" key="2">
    <source>
        <dbReference type="SAM" id="SignalP"/>
    </source>
</evidence>
<feature type="chain" id="PRO_5032899844" evidence="2">
    <location>
        <begin position="34"/>
        <end position="346"/>
    </location>
</feature>
<dbReference type="InterPro" id="IPR049712">
    <property type="entry name" value="Poly_export"/>
</dbReference>
<dbReference type="Gene3D" id="3.10.560.10">
    <property type="entry name" value="Outer membrane lipoprotein wza domain like"/>
    <property type="match status" value="2"/>
</dbReference>
<keyword evidence="1 2" id="KW-0732">Signal</keyword>
<feature type="domain" description="Soluble ligand binding" evidence="4">
    <location>
        <begin position="154"/>
        <end position="186"/>
    </location>
</feature>
<sequence>MKQLFVHVRTSLSYLGFALALAAFSAHQASAQAAQAANTAPAISSDGSATPGADDPKLKLSPTKVLEAFEPSADAEYELGPGDEISLDVPGHAELTGKHTVGPDGRITLPVAGTVELANKSRLGASQAIKDALTPYYTDVSVTLSIDKYGSNHVTILGNVKNPGVLYFDSTPTLLETISRGGLSANTTSKDGIPDRCIIYRGNDQSVTVELRSLLQNGNGLADMRLRRNDIVFVPPQKNDYVSVMGEVKNPGAVALTPDLSLHLAIAQAGGFTDSASKNITLVSGVTGKTTTITYKQMMMPNGDKEITLHPGDIIAIPKTGFSKATTVITKLSPIATMLTIGALLQ</sequence>
<dbReference type="Pfam" id="PF10531">
    <property type="entry name" value="SLBB"/>
    <property type="match status" value="2"/>
</dbReference>
<feature type="domain" description="Soluble ligand binding" evidence="4">
    <location>
        <begin position="241"/>
        <end position="287"/>
    </location>
</feature>
<dbReference type="GO" id="GO:0015159">
    <property type="term" value="F:polysaccharide transmembrane transporter activity"/>
    <property type="evidence" value="ECO:0007669"/>
    <property type="project" value="InterPro"/>
</dbReference>
<evidence type="ECO:0000256" key="1">
    <source>
        <dbReference type="ARBA" id="ARBA00022729"/>
    </source>
</evidence>
<comment type="caution">
    <text evidence="5">The sequence shown here is derived from an EMBL/GenBank/DDBJ whole genome shotgun (WGS) entry which is preliminary data.</text>
</comment>
<dbReference type="Proteomes" id="UP000538666">
    <property type="component" value="Unassembled WGS sequence"/>
</dbReference>
<feature type="signal peptide" evidence="2">
    <location>
        <begin position="1"/>
        <end position="33"/>
    </location>
</feature>
<dbReference type="PANTHER" id="PTHR33619">
    <property type="entry name" value="POLYSACCHARIDE EXPORT PROTEIN GFCE-RELATED"/>
    <property type="match status" value="1"/>
</dbReference>
<keyword evidence="6" id="KW-1185">Reference proteome</keyword>
<dbReference type="InterPro" id="IPR003715">
    <property type="entry name" value="Poly_export_N"/>
</dbReference>
<proteinExistence type="predicted"/>
<reference evidence="5 6" key="1">
    <citation type="submission" date="2020-08" db="EMBL/GenBank/DDBJ databases">
        <title>Genomic Encyclopedia of Type Strains, Phase IV (KMG-IV): sequencing the most valuable type-strain genomes for metagenomic binning, comparative biology and taxonomic classification.</title>
        <authorList>
            <person name="Goeker M."/>
        </authorList>
    </citation>
    <scope>NUCLEOTIDE SEQUENCE [LARGE SCALE GENOMIC DNA]</scope>
    <source>
        <strain evidence="5 6">DSM 103733</strain>
    </source>
</reference>
<name>A0A841JUX8_9BACT</name>
<dbReference type="Gene3D" id="3.30.1950.10">
    <property type="entry name" value="wza like domain"/>
    <property type="match status" value="1"/>
</dbReference>
<evidence type="ECO:0000259" key="4">
    <source>
        <dbReference type="Pfam" id="PF10531"/>
    </source>
</evidence>
<dbReference type="InterPro" id="IPR019554">
    <property type="entry name" value="Soluble_ligand-bd"/>
</dbReference>
<dbReference type="EMBL" id="JACHEK010000001">
    <property type="protein sequence ID" value="MBB6142801.1"/>
    <property type="molecule type" value="Genomic_DNA"/>
</dbReference>
<protein>
    <submittedName>
        <fullName evidence="5">Polysaccharide export outer membrane protein</fullName>
    </submittedName>
</protein>